<keyword evidence="1" id="KW-0812">Transmembrane</keyword>
<keyword evidence="3" id="KW-1185">Reference proteome</keyword>
<feature type="transmembrane region" description="Helical" evidence="1">
    <location>
        <begin position="142"/>
        <end position="160"/>
    </location>
</feature>
<proteinExistence type="predicted"/>
<gene>
    <name evidence="2" type="ORF">KDW_19830</name>
</gene>
<keyword evidence="1" id="KW-0472">Membrane</keyword>
<dbReference type="EMBL" id="BKZW01000001">
    <property type="protein sequence ID" value="GER87821.1"/>
    <property type="molecule type" value="Genomic_DNA"/>
</dbReference>
<reference evidence="2 3" key="1">
    <citation type="submission" date="2019-10" db="EMBL/GenBank/DDBJ databases">
        <title>Dictyobacter vulcani sp. nov., within the class Ktedonobacteria, isolated from soil of volcanic Mt. Zao.</title>
        <authorList>
            <person name="Zheng Y."/>
            <person name="Wang C.M."/>
            <person name="Sakai Y."/>
            <person name="Abe K."/>
            <person name="Yokota A."/>
            <person name="Yabe S."/>
        </authorList>
    </citation>
    <scope>NUCLEOTIDE SEQUENCE [LARGE SCALE GENOMIC DNA]</scope>
    <source>
        <strain evidence="2 3">W12</strain>
    </source>
</reference>
<evidence type="ECO:0000313" key="3">
    <source>
        <dbReference type="Proteomes" id="UP000326912"/>
    </source>
</evidence>
<sequence length="178" mass="19918">MSGHEIEPFYLYDDAPPLWYEMGLTPDVKESFLIGMHVIKAQKLSYMTLPKNITHIADDPLYQVGLLAGRLCYRDYLHSLDAHHNILRSPEPLPLQEVLDVVDVFIRIPDRYLAVLIPLTFRIGAVVGFLSGLKVSQSREAYAGLAVMAGLVTPLLVPFVDRQEHSAVPAGRLQVGRK</sequence>
<dbReference type="Proteomes" id="UP000326912">
    <property type="component" value="Unassembled WGS sequence"/>
</dbReference>
<evidence type="ECO:0000313" key="2">
    <source>
        <dbReference type="EMBL" id="GER87821.1"/>
    </source>
</evidence>
<protein>
    <submittedName>
        <fullName evidence="2">Uncharacterized protein</fullName>
    </submittedName>
</protein>
<dbReference type="AlphaFoldDB" id="A0A5J4KND4"/>
<keyword evidence="1" id="KW-1133">Transmembrane helix</keyword>
<dbReference type="RefSeq" id="WP_151755782.1">
    <property type="nucleotide sequence ID" value="NZ_BKZW01000001.1"/>
</dbReference>
<evidence type="ECO:0000256" key="1">
    <source>
        <dbReference type="SAM" id="Phobius"/>
    </source>
</evidence>
<comment type="caution">
    <text evidence="2">The sequence shown here is derived from an EMBL/GenBank/DDBJ whole genome shotgun (WGS) entry which is preliminary data.</text>
</comment>
<accession>A0A5J4KND4</accession>
<feature type="transmembrane region" description="Helical" evidence="1">
    <location>
        <begin position="112"/>
        <end position="130"/>
    </location>
</feature>
<organism evidence="2 3">
    <name type="scientific">Dictyobacter vulcani</name>
    <dbReference type="NCBI Taxonomy" id="2607529"/>
    <lineage>
        <taxon>Bacteria</taxon>
        <taxon>Bacillati</taxon>
        <taxon>Chloroflexota</taxon>
        <taxon>Ktedonobacteria</taxon>
        <taxon>Ktedonobacterales</taxon>
        <taxon>Dictyobacteraceae</taxon>
        <taxon>Dictyobacter</taxon>
    </lineage>
</organism>
<name>A0A5J4KND4_9CHLR</name>